<evidence type="ECO:0000313" key="2">
    <source>
        <dbReference type="EMBL" id="KAF5848757.1"/>
    </source>
</evidence>
<organism evidence="2 3">
    <name type="scientific">Cochliobolus sativus</name>
    <name type="common">Common root rot and spot blotch fungus</name>
    <name type="synonym">Bipolaris sorokiniana</name>
    <dbReference type="NCBI Taxonomy" id="45130"/>
    <lineage>
        <taxon>Eukaryota</taxon>
        <taxon>Fungi</taxon>
        <taxon>Dikarya</taxon>
        <taxon>Ascomycota</taxon>
        <taxon>Pezizomycotina</taxon>
        <taxon>Dothideomycetes</taxon>
        <taxon>Pleosporomycetidae</taxon>
        <taxon>Pleosporales</taxon>
        <taxon>Pleosporineae</taxon>
        <taxon>Pleosporaceae</taxon>
        <taxon>Bipolaris</taxon>
    </lineage>
</organism>
<dbReference type="EMBL" id="WNKQ01000010">
    <property type="protein sequence ID" value="KAF5848757.1"/>
    <property type="molecule type" value="Genomic_DNA"/>
</dbReference>
<evidence type="ECO:0000313" key="3">
    <source>
        <dbReference type="Proteomes" id="UP000624244"/>
    </source>
</evidence>
<reference evidence="2" key="1">
    <citation type="submission" date="2019-11" db="EMBL/GenBank/DDBJ databases">
        <title>Bipolaris sorokiniana Genome sequencing.</title>
        <authorList>
            <person name="Wang H."/>
        </authorList>
    </citation>
    <scope>NUCLEOTIDE SEQUENCE</scope>
</reference>
<accession>A0A8H5ZGC1</accession>
<dbReference type="AlphaFoldDB" id="A0A8H5ZGC1"/>
<protein>
    <submittedName>
        <fullName evidence="2">Uncharacterized protein</fullName>
    </submittedName>
</protein>
<sequence length="296" mass="33259">MSPTVAFLTTFAPLPATTPSSHAHIINDFARGTSTPHLQDAIVTLLYNVSPSTLSTFLEPDIKEFRLVQTRRQGRDAGEELIVMKRSRKVIVGLATHSPDLFDTLEFDNLVRLEINAEGAWKVMYASYRDYFCDSWDDVWDGRTVNRGWDCLSLRAWVEDKRLESRKQLEILAEELMWAVLRGRMWEAGGFASTLPINNAFQHHLHRNGPLHAPHHTNQQPATSNSNTENYTIAFPTLPPNTPETHAHTINLLTPPAHPSLQDTLVTTLFQVSPSTLSRFLGPTVHTFKEVLGEGG</sequence>
<name>A0A8H5ZGC1_COCSA</name>
<feature type="compositionally biased region" description="Basic residues" evidence="1">
    <location>
        <begin position="206"/>
        <end position="215"/>
    </location>
</feature>
<evidence type="ECO:0000256" key="1">
    <source>
        <dbReference type="SAM" id="MobiDB-lite"/>
    </source>
</evidence>
<gene>
    <name evidence="2" type="ORF">GGP41_009852</name>
</gene>
<proteinExistence type="predicted"/>
<feature type="region of interest" description="Disordered" evidence="1">
    <location>
        <begin position="206"/>
        <end position="248"/>
    </location>
</feature>
<feature type="compositionally biased region" description="Polar residues" evidence="1">
    <location>
        <begin position="216"/>
        <end position="231"/>
    </location>
</feature>
<dbReference type="Proteomes" id="UP000624244">
    <property type="component" value="Unassembled WGS sequence"/>
</dbReference>
<comment type="caution">
    <text evidence="2">The sequence shown here is derived from an EMBL/GenBank/DDBJ whole genome shotgun (WGS) entry which is preliminary data.</text>
</comment>